<name>A0AAN9LM22_CANGL</name>
<accession>A0AAN9LM22</accession>
<evidence type="ECO:0000313" key="2">
    <source>
        <dbReference type="EMBL" id="KAK7338446.1"/>
    </source>
</evidence>
<dbReference type="Proteomes" id="UP001367508">
    <property type="component" value="Unassembled WGS sequence"/>
</dbReference>
<dbReference type="EMBL" id="JAYMYQ010000004">
    <property type="protein sequence ID" value="KAK7338446.1"/>
    <property type="molecule type" value="Genomic_DNA"/>
</dbReference>
<proteinExistence type="predicted"/>
<reference evidence="2 3" key="1">
    <citation type="submission" date="2024-01" db="EMBL/GenBank/DDBJ databases">
        <title>The genomes of 5 underutilized Papilionoideae crops provide insights into root nodulation and disease resistanc.</title>
        <authorList>
            <person name="Jiang F."/>
        </authorList>
    </citation>
    <scope>NUCLEOTIDE SEQUENCE [LARGE SCALE GENOMIC DNA]</scope>
    <source>
        <strain evidence="2">LVBAO_FW01</strain>
        <tissue evidence="2">Leaves</tissue>
    </source>
</reference>
<gene>
    <name evidence="2" type="ORF">VNO77_19056</name>
</gene>
<feature type="compositionally biased region" description="Basic and acidic residues" evidence="1">
    <location>
        <begin position="97"/>
        <end position="115"/>
    </location>
</feature>
<feature type="region of interest" description="Disordered" evidence="1">
    <location>
        <begin position="95"/>
        <end position="115"/>
    </location>
</feature>
<protein>
    <submittedName>
        <fullName evidence="2">Uncharacterized protein</fullName>
    </submittedName>
</protein>
<dbReference type="AlphaFoldDB" id="A0AAN9LM22"/>
<evidence type="ECO:0000313" key="3">
    <source>
        <dbReference type="Proteomes" id="UP001367508"/>
    </source>
</evidence>
<keyword evidence="3" id="KW-1185">Reference proteome</keyword>
<sequence>MNLQDVDYSLDRSPDLQRRNGRKLQEKYSEAYQPPEDEKLGVAPELLSIHWDKEMTRVCLELAKTNRETDGVARLTDLGSYPKQGTVLRKILVHPPRPSERHVSAKSEGDDERPRQGAVYIVSKRRGKEGFPTLAVDVDGWKGRAPLTGRWSARNRADANEGRNVDRRAMRYAKAGYVRFRSHRHEVLGQRGEVWSLAQQRSFQWAKQHYARPRAHGGLLGDGSRVSFSTLKQRTYEGDTIHYLLHGYHRKHPRDGLRLVPLPYCNTYNIESVLELGEAHINPSNFSCTVWWRFIGLCKDREPKFRHEGEKEGTLCDHELSSSRRGGVYVLCLVQAKACVPNKGGDLHTKASIAPRQRSLPLVYKDVKSTHF</sequence>
<comment type="caution">
    <text evidence="2">The sequence shown here is derived from an EMBL/GenBank/DDBJ whole genome shotgun (WGS) entry which is preliminary data.</text>
</comment>
<evidence type="ECO:0000256" key="1">
    <source>
        <dbReference type="SAM" id="MobiDB-lite"/>
    </source>
</evidence>
<feature type="region of interest" description="Disordered" evidence="1">
    <location>
        <begin position="1"/>
        <end position="32"/>
    </location>
</feature>
<organism evidence="2 3">
    <name type="scientific">Canavalia gladiata</name>
    <name type="common">Sword bean</name>
    <name type="synonym">Dolichos gladiatus</name>
    <dbReference type="NCBI Taxonomy" id="3824"/>
    <lineage>
        <taxon>Eukaryota</taxon>
        <taxon>Viridiplantae</taxon>
        <taxon>Streptophyta</taxon>
        <taxon>Embryophyta</taxon>
        <taxon>Tracheophyta</taxon>
        <taxon>Spermatophyta</taxon>
        <taxon>Magnoliopsida</taxon>
        <taxon>eudicotyledons</taxon>
        <taxon>Gunneridae</taxon>
        <taxon>Pentapetalae</taxon>
        <taxon>rosids</taxon>
        <taxon>fabids</taxon>
        <taxon>Fabales</taxon>
        <taxon>Fabaceae</taxon>
        <taxon>Papilionoideae</taxon>
        <taxon>50 kb inversion clade</taxon>
        <taxon>NPAAA clade</taxon>
        <taxon>indigoferoid/millettioid clade</taxon>
        <taxon>Phaseoleae</taxon>
        <taxon>Canavalia</taxon>
    </lineage>
</organism>
<feature type="compositionally biased region" description="Basic and acidic residues" evidence="1">
    <location>
        <begin position="9"/>
        <end position="29"/>
    </location>
</feature>